<sequence length="236" mass="25966">MPPPGLFDDPGKEFELSDLNFELSYRLLKKKNEVPDRKKPVIGVPYLESMNFKQNDRRASALQDLAVKPITQFPVTLDDEPPEQKYAKFRGLKTVTIKKQGNQNLGIMIIEGKHAEVGQGIFISDIQQGSSAEQAGLTIGDMILAVNKDTLLGTNYDTAASLLKKTEGLVTLVVCNPNKAREEVKSVMGTLDTKGSTPNRSPTPTSKESSEKTSKSYYKIVFDAITTREIGKQSNG</sequence>
<evidence type="ECO:0000256" key="1">
    <source>
        <dbReference type="ARBA" id="ARBA00004316"/>
    </source>
</evidence>
<protein>
    <recommendedName>
        <fullName evidence="5">PDZ domain-containing protein</fullName>
    </recommendedName>
</protein>
<dbReference type="EMBL" id="JAWJWE010000002">
    <property type="protein sequence ID" value="KAK6642667.1"/>
    <property type="molecule type" value="Genomic_DNA"/>
</dbReference>
<comment type="caution">
    <text evidence="6">The sequence shown here is derived from an EMBL/GenBank/DDBJ whole genome shotgun (WGS) entry which is preliminary data.</text>
</comment>
<dbReference type="AlphaFoldDB" id="A0AAN8SB18"/>
<comment type="subcellular location">
    <subcellularLocation>
        <location evidence="1">Cell projection</location>
    </subcellularLocation>
</comment>
<dbReference type="Gene3D" id="2.30.42.10">
    <property type="match status" value="1"/>
</dbReference>
<feature type="domain" description="PDZ" evidence="5">
    <location>
        <begin position="94"/>
        <end position="178"/>
    </location>
</feature>
<dbReference type="CDD" id="cd23064">
    <property type="entry name" value="PDZ3_INAD-like"/>
    <property type="match status" value="1"/>
</dbReference>
<feature type="region of interest" description="Disordered" evidence="4">
    <location>
        <begin position="186"/>
        <end position="213"/>
    </location>
</feature>
<evidence type="ECO:0000256" key="2">
    <source>
        <dbReference type="ARBA" id="ARBA00022737"/>
    </source>
</evidence>
<accession>A0AAN8SB18</accession>
<dbReference type="InterPro" id="IPR001478">
    <property type="entry name" value="PDZ"/>
</dbReference>
<dbReference type="SUPFAM" id="SSF50156">
    <property type="entry name" value="PDZ domain-like"/>
    <property type="match status" value="1"/>
</dbReference>
<dbReference type="Pfam" id="PF00595">
    <property type="entry name" value="PDZ"/>
    <property type="match status" value="1"/>
</dbReference>
<evidence type="ECO:0000313" key="6">
    <source>
        <dbReference type="EMBL" id="KAK6642667.1"/>
    </source>
</evidence>
<dbReference type="GO" id="GO:0042995">
    <property type="term" value="C:cell projection"/>
    <property type="evidence" value="ECO:0007669"/>
    <property type="project" value="UniProtKB-SubCell"/>
</dbReference>
<organism evidence="6 7">
    <name type="scientific">Polyplax serrata</name>
    <name type="common">Common mouse louse</name>
    <dbReference type="NCBI Taxonomy" id="468196"/>
    <lineage>
        <taxon>Eukaryota</taxon>
        <taxon>Metazoa</taxon>
        <taxon>Ecdysozoa</taxon>
        <taxon>Arthropoda</taxon>
        <taxon>Hexapoda</taxon>
        <taxon>Insecta</taxon>
        <taxon>Pterygota</taxon>
        <taxon>Neoptera</taxon>
        <taxon>Paraneoptera</taxon>
        <taxon>Psocodea</taxon>
        <taxon>Troctomorpha</taxon>
        <taxon>Phthiraptera</taxon>
        <taxon>Anoplura</taxon>
        <taxon>Polyplacidae</taxon>
        <taxon>Polyplax</taxon>
    </lineage>
</organism>
<evidence type="ECO:0000313" key="7">
    <source>
        <dbReference type="Proteomes" id="UP001372834"/>
    </source>
</evidence>
<dbReference type="PROSITE" id="PS50106">
    <property type="entry name" value="PDZ"/>
    <property type="match status" value="1"/>
</dbReference>
<evidence type="ECO:0000256" key="4">
    <source>
        <dbReference type="SAM" id="MobiDB-lite"/>
    </source>
</evidence>
<dbReference type="PANTHER" id="PTHR23116">
    <property type="entry name" value="PDZ DOMAIN CONTAINING WHIRLIN AND HARMONIN-RELATED"/>
    <property type="match status" value="1"/>
</dbReference>
<gene>
    <name evidence="6" type="ORF">RUM43_004169</name>
</gene>
<dbReference type="InterPro" id="IPR051844">
    <property type="entry name" value="USH2_Complex_Protein"/>
</dbReference>
<dbReference type="InterPro" id="IPR036034">
    <property type="entry name" value="PDZ_sf"/>
</dbReference>
<dbReference type="GO" id="GO:0005886">
    <property type="term" value="C:plasma membrane"/>
    <property type="evidence" value="ECO:0007669"/>
    <property type="project" value="TreeGrafter"/>
</dbReference>
<name>A0AAN8SB18_POLSC</name>
<evidence type="ECO:0000256" key="3">
    <source>
        <dbReference type="ARBA" id="ARBA00023273"/>
    </source>
</evidence>
<proteinExistence type="predicted"/>
<dbReference type="SMART" id="SM00228">
    <property type="entry name" value="PDZ"/>
    <property type="match status" value="1"/>
</dbReference>
<keyword evidence="3" id="KW-0966">Cell projection</keyword>
<reference evidence="6 7" key="1">
    <citation type="submission" date="2023-10" db="EMBL/GenBank/DDBJ databases">
        <title>Genomes of two closely related lineages of the louse Polyplax serrata with different host specificities.</title>
        <authorList>
            <person name="Martinu J."/>
            <person name="Tarabai H."/>
            <person name="Stefka J."/>
            <person name="Hypsa V."/>
        </authorList>
    </citation>
    <scope>NUCLEOTIDE SEQUENCE [LARGE SCALE GENOMIC DNA]</scope>
    <source>
        <strain evidence="6">HR10_N</strain>
    </source>
</reference>
<keyword evidence="2" id="KW-0677">Repeat</keyword>
<evidence type="ECO:0000259" key="5">
    <source>
        <dbReference type="PROSITE" id="PS50106"/>
    </source>
</evidence>
<dbReference type="Proteomes" id="UP001372834">
    <property type="component" value="Unassembled WGS sequence"/>
</dbReference>
<dbReference type="PANTHER" id="PTHR23116:SF29">
    <property type="entry name" value="PDZ DOMAIN-CONTAINING PROTEIN 7"/>
    <property type="match status" value="1"/>
</dbReference>